<keyword evidence="7" id="KW-1185">Reference proteome</keyword>
<evidence type="ECO:0000256" key="3">
    <source>
        <dbReference type="ARBA" id="ARBA00023237"/>
    </source>
</evidence>
<reference evidence="6 7" key="1">
    <citation type="submission" date="2017-02" db="EMBL/GenBank/DDBJ databases">
        <title>Genomic diversity within the haloalkaliphilic genus Thioalkalivibrio.</title>
        <authorList>
            <person name="Ahn A.-C."/>
            <person name="Meier-Kolthoff J."/>
            <person name="Overmars L."/>
            <person name="Richter M."/>
            <person name="Woyke T."/>
            <person name="Sorokin D.Y."/>
            <person name="Muyzer G."/>
        </authorList>
    </citation>
    <scope>NUCLEOTIDE SEQUENCE [LARGE SCALE GENOMIC DNA]</scope>
    <source>
        <strain evidence="6 7">HL17</strain>
    </source>
</reference>
<comment type="subunit">
    <text evidence="4">Part of the Bam complex.</text>
</comment>
<dbReference type="RefSeq" id="WP_077244979.1">
    <property type="nucleotide sequence ID" value="NZ_MUZR01000093.1"/>
</dbReference>
<accession>A0A1V2ZV59</accession>
<dbReference type="InterPro" id="IPR011047">
    <property type="entry name" value="Quinoprotein_ADH-like_sf"/>
</dbReference>
<dbReference type="GO" id="GO:0043165">
    <property type="term" value="P:Gram-negative-bacterium-type cell outer membrane assembly"/>
    <property type="evidence" value="ECO:0007669"/>
    <property type="project" value="UniProtKB-UniRule"/>
</dbReference>
<evidence type="ECO:0000259" key="5">
    <source>
        <dbReference type="Pfam" id="PF13360"/>
    </source>
</evidence>
<dbReference type="Pfam" id="PF13360">
    <property type="entry name" value="PQQ_2"/>
    <property type="match status" value="1"/>
</dbReference>
<dbReference type="HAMAP" id="MF_00923">
    <property type="entry name" value="OM_assembly_BamB"/>
    <property type="match status" value="1"/>
</dbReference>
<dbReference type="InterPro" id="IPR017687">
    <property type="entry name" value="BamB"/>
</dbReference>
<evidence type="ECO:0000256" key="4">
    <source>
        <dbReference type="HAMAP-Rule" id="MF_00923"/>
    </source>
</evidence>
<dbReference type="Gene3D" id="2.130.10.10">
    <property type="entry name" value="YVTN repeat-like/Quinoprotein amine dehydrogenase"/>
    <property type="match status" value="1"/>
</dbReference>
<organism evidence="6 7">
    <name type="scientific">Thioalkalivibrio halophilus</name>
    <dbReference type="NCBI Taxonomy" id="252474"/>
    <lineage>
        <taxon>Bacteria</taxon>
        <taxon>Pseudomonadati</taxon>
        <taxon>Pseudomonadota</taxon>
        <taxon>Gammaproteobacteria</taxon>
        <taxon>Chromatiales</taxon>
        <taxon>Ectothiorhodospiraceae</taxon>
        <taxon>Thioalkalivibrio</taxon>
    </lineage>
</organism>
<keyword evidence="2 4" id="KW-0472">Membrane</keyword>
<protein>
    <recommendedName>
        <fullName evidence="4">Outer membrane protein assembly factor BamB</fullName>
    </recommendedName>
</protein>
<dbReference type="PANTHER" id="PTHR34512:SF30">
    <property type="entry name" value="OUTER MEMBRANE PROTEIN ASSEMBLY FACTOR BAMB"/>
    <property type="match status" value="1"/>
</dbReference>
<evidence type="ECO:0000313" key="7">
    <source>
        <dbReference type="Proteomes" id="UP000189177"/>
    </source>
</evidence>
<dbReference type="SUPFAM" id="SSF50998">
    <property type="entry name" value="Quinoprotein alcohol dehydrogenase-like"/>
    <property type="match status" value="1"/>
</dbReference>
<evidence type="ECO:0000256" key="2">
    <source>
        <dbReference type="ARBA" id="ARBA00023136"/>
    </source>
</evidence>
<keyword evidence="3 4" id="KW-0998">Cell outer membrane</keyword>
<dbReference type="InterPro" id="IPR015943">
    <property type="entry name" value="WD40/YVTN_repeat-like_dom_sf"/>
</dbReference>
<sequence>MDHFAKIRYALQWFAVAGLALSLSACGLFSRDESEPPAELTDFEVRGEPSERWSASLGRGGDRFLWEVYPAIEDDRVFAAGADGRIVAHDRESGARAWQTRLDDVRIASGVGVGEGIVVVGTLEGLAIAVSDDGEGERWRNQLSSEVIGISEVASGMVIARTNDGRVHAMDAATGAVQWTALRTTPALSLRGAHVPQIVGGRVLAGFDDGRLMMLGLTRGNTLWEATLGVPTGRSEVERMVDVDGHIPVYRGAALGVSYQGRMAAVDLNSGELYWDREFSSYQGGDVSISRNVMVVSDADSHVRAVDPRNGGDLWENAGLRLRGVTAPVVHEGYAIVGDFEGYLHWLDLEDGEFAARTRVARGAVVARPVLAGDTLYVITDNGRLTAIDARIDEDA</sequence>
<dbReference type="AlphaFoldDB" id="A0A1V2ZV59"/>
<comment type="caution">
    <text evidence="6">The sequence shown here is derived from an EMBL/GenBank/DDBJ whole genome shotgun (WGS) entry which is preliminary data.</text>
</comment>
<feature type="domain" description="Pyrrolo-quinoline quinone repeat" evidence="5">
    <location>
        <begin position="83"/>
        <end position="316"/>
    </location>
</feature>
<dbReference type="Proteomes" id="UP000189177">
    <property type="component" value="Unassembled WGS sequence"/>
</dbReference>
<proteinExistence type="inferred from homology"/>
<dbReference type="STRING" id="252474.B1A74_13920"/>
<dbReference type="GO" id="GO:0009279">
    <property type="term" value="C:cell outer membrane"/>
    <property type="evidence" value="ECO:0007669"/>
    <property type="project" value="UniProtKB-SubCell"/>
</dbReference>
<dbReference type="OrthoDB" id="5173551at2"/>
<evidence type="ECO:0000313" key="6">
    <source>
        <dbReference type="EMBL" id="OOC08881.1"/>
    </source>
</evidence>
<keyword evidence="4" id="KW-0564">Palmitate</keyword>
<comment type="function">
    <text evidence="4">Part of the outer membrane protein assembly complex, which is involved in assembly and insertion of beta-barrel proteins into the outer membrane.</text>
</comment>
<dbReference type="EMBL" id="MUZR01000093">
    <property type="protein sequence ID" value="OOC08881.1"/>
    <property type="molecule type" value="Genomic_DNA"/>
</dbReference>
<dbReference type="GO" id="GO:0051205">
    <property type="term" value="P:protein insertion into membrane"/>
    <property type="evidence" value="ECO:0007669"/>
    <property type="project" value="UniProtKB-UniRule"/>
</dbReference>
<dbReference type="PANTHER" id="PTHR34512">
    <property type="entry name" value="CELL SURFACE PROTEIN"/>
    <property type="match status" value="1"/>
</dbReference>
<evidence type="ECO:0000256" key="1">
    <source>
        <dbReference type="ARBA" id="ARBA00022729"/>
    </source>
</evidence>
<dbReference type="InterPro" id="IPR018391">
    <property type="entry name" value="PQQ_b-propeller_rpt"/>
</dbReference>
<keyword evidence="4" id="KW-0449">Lipoprotein</keyword>
<dbReference type="NCBIfam" id="TIGR03300">
    <property type="entry name" value="assembly_YfgL"/>
    <property type="match status" value="1"/>
</dbReference>
<name>A0A1V2ZV59_9GAMM</name>
<dbReference type="InterPro" id="IPR002372">
    <property type="entry name" value="PQQ_rpt_dom"/>
</dbReference>
<dbReference type="PROSITE" id="PS51257">
    <property type="entry name" value="PROKAR_LIPOPROTEIN"/>
    <property type="match status" value="1"/>
</dbReference>
<gene>
    <name evidence="4" type="primary">bamB</name>
    <name evidence="6" type="ORF">B1A74_13920</name>
</gene>
<keyword evidence="1 4" id="KW-0732">Signal</keyword>
<comment type="subcellular location">
    <subcellularLocation>
        <location evidence="4">Cell outer membrane</location>
        <topology evidence="4">Lipid-anchor</topology>
    </subcellularLocation>
</comment>
<comment type="similarity">
    <text evidence="4">Belongs to the BamB family.</text>
</comment>
<dbReference type="SMART" id="SM00564">
    <property type="entry name" value="PQQ"/>
    <property type="match status" value="6"/>
</dbReference>